<dbReference type="GO" id="GO:0016052">
    <property type="term" value="P:carbohydrate catabolic process"/>
    <property type="evidence" value="ECO:0007669"/>
    <property type="project" value="InterPro"/>
</dbReference>
<dbReference type="Gene3D" id="2.60.40.1190">
    <property type="match status" value="1"/>
</dbReference>
<keyword evidence="1" id="KW-0732">Signal</keyword>
<sequence length="373" mass="42380">MKNFAGSLRPLLLWRRWVGGLGVLLAQAGHAQNLFQGQEALFTPPLSYVVQHTTQALTLDGNLNEGDWQRAPWTSDFVDIEGAAKPRPTYPTRVKMLWNDSTLFIGASLQEPQLWATQTHHDDIIFKDNDFEVFIDPDNDTHQYFEIEVNQLGNIFDLFLPKPYRNGGDALVSWDAPGLRTGLRLAGTLNQPRDQDQGWTVEMAVPLKALHVGYDWHAPAEGTRWRINFSRVEWDVRATPTGYQKQLSASGQPLPEHNWVWSPQGVINMHYPERWGYLQFTRQAGTPFQLPYAEQQKPYLWLVYYRQQQYLAQHQRYATTLAELALPPQVTLGAQVNQLQLAATASQFAATITAAGHPTIRLNQEGLVQTLKP</sequence>
<dbReference type="PANTHER" id="PTHR35532">
    <property type="entry name" value="SIMILAR TO POLYHYDROXYALKANOATE DEPOLYMERASE"/>
    <property type="match status" value="1"/>
</dbReference>
<comment type="caution">
    <text evidence="3">The sequence shown here is derived from an EMBL/GenBank/DDBJ whole genome shotgun (WGS) entry which is preliminary data.</text>
</comment>
<accession>A0A7Y0AGL2</accession>
<dbReference type="InterPro" id="IPR010502">
    <property type="entry name" value="Carb-bd_dom_fam9"/>
</dbReference>
<feature type="signal peptide" evidence="1">
    <location>
        <begin position="1"/>
        <end position="31"/>
    </location>
</feature>
<gene>
    <name evidence="3" type="ORF">HHL22_17235</name>
</gene>
<keyword evidence="4" id="KW-1185">Reference proteome</keyword>
<dbReference type="PANTHER" id="PTHR35532:SF5">
    <property type="entry name" value="CARBOHYDRATE-BINDING DOMAIN-CONTAINING PROTEIN"/>
    <property type="match status" value="1"/>
</dbReference>
<protein>
    <recommendedName>
        <fullName evidence="2">Carbohydrate-binding domain-containing protein</fullName>
    </recommendedName>
</protein>
<dbReference type="SUPFAM" id="SSF49344">
    <property type="entry name" value="CBD9-like"/>
    <property type="match status" value="1"/>
</dbReference>
<feature type="chain" id="PRO_5030635434" description="Carbohydrate-binding domain-containing protein" evidence="1">
    <location>
        <begin position="32"/>
        <end position="373"/>
    </location>
</feature>
<evidence type="ECO:0000256" key="1">
    <source>
        <dbReference type="SAM" id="SignalP"/>
    </source>
</evidence>
<evidence type="ECO:0000259" key="2">
    <source>
        <dbReference type="Pfam" id="PF06452"/>
    </source>
</evidence>
<organism evidence="3 4">
    <name type="scientific">Hymenobacter polaris</name>
    <dbReference type="NCBI Taxonomy" id="2682546"/>
    <lineage>
        <taxon>Bacteria</taxon>
        <taxon>Pseudomonadati</taxon>
        <taxon>Bacteroidota</taxon>
        <taxon>Cytophagia</taxon>
        <taxon>Cytophagales</taxon>
        <taxon>Hymenobacteraceae</taxon>
        <taxon>Hymenobacter</taxon>
    </lineage>
</organism>
<dbReference type="RefSeq" id="WP_169532652.1">
    <property type="nucleotide sequence ID" value="NZ_JABBGH010000003.1"/>
</dbReference>
<dbReference type="Proteomes" id="UP000559626">
    <property type="component" value="Unassembled WGS sequence"/>
</dbReference>
<dbReference type="AlphaFoldDB" id="A0A7Y0AGL2"/>
<dbReference type="Pfam" id="PF06452">
    <property type="entry name" value="CBM9_1"/>
    <property type="match status" value="1"/>
</dbReference>
<evidence type="ECO:0000313" key="4">
    <source>
        <dbReference type="Proteomes" id="UP000559626"/>
    </source>
</evidence>
<name>A0A7Y0AGL2_9BACT</name>
<proteinExistence type="predicted"/>
<evidence type="ECO:0000313" key="3">
    <source>
        <dbReference type="EMBL" id="NML66952.1"/>
    </source>
</evidence>
<dbReference type="EMBL" id="JABBGH010000003">
    <property type="protein sequence ID" value="NML66952.1"/>
    <property type="molecule type" value="Genomic_DNA"/>
</dbReference>
<feature type="domain" description="Carbohydrate-binding" evidence="2">
    <location>
        <begin position="60"/>
        <end position="210"/>
    </location>
</feature>
<dbReference type="GO" id="GO:0004553">
    <property type="term" value="F:hydrolase activity, hydrolyzing O-glycosyl compounds"/>
    <property type="evidence" value="ECO:0007669"/>
    <property type="project" value="InterPro"/>
</dbReference>
<dbReference type="CDD" id="cd09620">
    <property type="entry name" value="CBM9_like_3"/>
    <property type="match status" value="1"/>
</dbReference>
<reference evidence="3 4" key="1">
    <citation type="submission" date="2020-04" db="EMBL/GenBank/DDBJ databases">
        <title>Hymenobacter polaris sp. nov., isolated from Arctic soil.</title>
        <authorList>
            <person name="Dahal R.H."/>
        </authorList>
    </citation>
    <scope>NUCLEOTIDE SEQUENCE [LARGE SCALE GENOMIC DNA]</scope>
    <source>
        <strain evidence="3 4">RP-2-7</strain>
    </source>
</reference>
<dbReference type="GO" id="GO:0030246">
    <property type="term" value="F:carbohydrate binding"/>
    <property type="evidence" value="ECO:0007669"/>
    <property type="project" value="InterPro"/>
</dbReference>